<sequence>MLKISLGGWELIRAASDPTFTAITNPFHTLQNYKWLQLLFLDVIMN</sequence>
<accession>A0A4Y7IY89</accession>
<dbReference type="Gramene" id="RZC53853">
    <property type="protein sequence ID" value="RZC53853"/>
    <property type="gene ID" value="C5167_012719"/>
</dbReference>
<organism evidence="1 2">
    <name type="scientific">Papaver somniferum</name>
    <name type="common">Opium poppy</name>
    <dbReference type="NCBI Taxonomy" id="3469"/>
    <lineage>
        <taxon>Eukaryota</taxon>
        <taxon>Viridiplantae</taxon>
        <taxon>Streptophyta</taxon>
        <taxon>Embryophyta</taxon>
        <taxon>Tracheophyta</taxon>
        <taxon>Spermatophyta</taxon>
        <taxon>Magnoliopsida</taxon>
        <taxon>Ranunculales</taxon>
        <taxon>Papaveraceae</taxon>
        <taxon>Papaveroideae</taxon>
        <taxon>Papaver</taxon>
    </lineage>
</organism>
<keyword evidence="2" id="KW-1185">Reference proteome</keyword>
<reference evidence="1 2" key="1">
    <citation type="journal article" date="2018" name="Science">
        <title>The opium poppy genome and morphinan production.</title>
        <authorList>
            <person name="Guo L."/>
            <person name="Winzer T."/>
            <person name="Yang X."/>
            <person name="Li Y."/>
            <person name="Ning Z."/>
            <person name="He Z."/>
            <person name="Teodor R."/>
            <person name="Lu Y."/>
            <person name="Bowser T.A."/>
            <person name="Graham I.A."/>
            <person name="Ye K."/>
        </authorList>
    </citation>
    <scope>NUCLEOTIDE SEQUENCE [LARGE SCALE GENOMIC DNA]</scope>
    <source>
        <strain evidence="2">cv. HN1</strain>
        <tissue evidence="1">Leaves</tissue>
    </source>
</reference>
<evidence type="ECO:0000313" key="2">
    <source>
        <dbReference type="Proteomes" id="UP000316621"/>
    </source>
</evidence>
<proteinExistence type="predicted"/>
<dbReference type="AlphaFoldDB" id="A0A4Y7IY89"/>
<dbReference type="EMBL" id="CM010717">
    <property type="protein sequence ID" value="RZC53853.1"/>
    <property type="molecule type" value="Genomic_DNA"/>
</dbReference>
<dbReference type="Proteomes" id="UP000316621">
    <property type="component" value="Chromosome 3"/>
</dbReference>
<gene>
    <name evidence="1" type="ORF">C5167_012719</name>
</gene>
<protein>
    <submittedName>
        <fullName evidence="1">Uncharacterized protein</fullName>
    </submittedName>
</protein>
<evidence type="ECO:0000313" key="1">
    <source>
        <dbReference type="EMBL" id="RZC53853.1"/>
    </source>
</evidence>
<name>A0A4Y7IY89_PAPSO</name>